<dbReference type="EMBL" id="LN835307">
    <property type="protein sequence ID" value="CRH01363.1"/>
    <property type="molecule type" value="Genomic_DNA"/>
</dbReference>
<evidence type="ECO:0000313" key="2">
    <source>
        <dbReference type="Proteomes" id="UP000220158"/>
    </source>
</evidence>
<dbReference type="VEuPathDB" id="PlasmoDB:PRELSG_1224700"/>
<dbReference type="AlphaFoldDB" id="A0A1J1H8Y2"/>
<evidence type="ECO:0000313" key="1">
    <source>
        <dbReference type="EMBL" id="CRH01363.1"/>
    </source>
</evidence>
<dbReference type="Proteomes" id="UP000220158">
    <property type="component" value="Chromosome 12"/>
</dbReference>
<dbReference type="OMA" id="IWAGYYN"/>
<organism evidence="1 2">
    <name type="scientific">Plasmodium relictum</name>
    <dbReference type="NCBI Taxonomy" id="85471"/>
    <lineage>
        <taxon>Eukaryota</taxon>
        <taxon>Sar</taxon>
        <taxon>Alveolata</taxon>
        <taxon>Apicomplexa</taxon>
        <taxon>Aconoidasida</taxon>
        <taxon>Haemosporida</taxon>
        <taxon>Plasmodiidae</taxon>
        <taxon>Plasmodium</taxon>
        <taxon>Plasmodium (Haemamoeba)</taxon>
    </lineage>
</organism>
<dbReference type="OrthoDB" id="411182at2759"/>
<keyword evidence="2" id="KW-1185">Reference proteome</keyword>
<proteinExistence type="predicted"/>
<protein>
    <recommendedName>
        <fullName evidence="3">RAP protein</fullName>
    </recommendedName>
</protein>
<evidence type="ECO:0008006" key="3">
    <source>
        <dbReference type="Google" id="ProtNLM"/>
    </source>
</evidence>
<dbReference type="KEGG" id="prel:PRELSG_1224700"/>
<dbReference type="RefSeq" id="XP_028534363.1">
    <property type="nucleotide sequence ID" value="XM_028678033.1"/>
</dbReference>
<reference evidence="1 2" key="1">
    <citation type="submission" date="2015-04" db="EMBL/GenBank/DDBJ databases">
        <authorList>
            <consortium name="Pathogen Informatics"/>
        </authorList>
    </citation>
    <scope>NUCLEOTIDE SEQUENCE [LARGE SCALE GENOMIC DNA]</scope>
    <source>
        <strain evidence="1 2">SGS1</strain>
    </source>
</reference>
<accession>A0A1J1H8Y2</accession>
<name>A0A1J1H8Y2_PLARL</name>
<gene>
    <name evidence="1" type="ORF">PRELSG_1224700</name>
</gene>
<dbReference type="GeneID" id="39737491"/>
<sequence>MFKKLFFNVFEYKEKSFILCRKKRNILLIRNEKSISYYIKNKKINIDNEEIIYRKKGNYQNINLNLISNRCFVTVNKYIEYNRKFAFQEENNENNKNDTSLNKGNEINSIEKILDETNSLIYINEICLKMDQAILKCQNYEDILSILITHRGALFLQNLITAIRMLSGFVIEEKKKKKEKEKLNLLNEYTKHVKAEKLENYDMNDENEQNIDNKNIINIENKNKNLQDKNIYNNNNQIINDGDVKFYEENNETIIDKIEKNLIEKYKNIFDVLNDKKLLESENNFQKNRKIEEIIVLDERYNLLIEDIYKNRKHFDVVSICHILISLKELNHKHFFLFNSFINPLKKFDVYIKEQFESNQKISYINSTMHLLLECFNAYIWAGYYNLDIYNKLISSILINNFIHLNKDLIYAHYEQLNNYTHMNYNYNINYPISIEELLKFFNLNKNFFYIDFLSKNDNAFFPLSKLVQYEKNAKNRDSQLTNIETIEIREEFTKQENHIMENEDDLIKKKNIYNYINEKKPNIKSEIFTSVCPIFLNLELFLKSLEIYKDIYVYNPEFFKISEKVVYYYTPYLSPSILSMIAEAFSKHRIFTIEHDRVFSHISRILEKNFEKFSYENIFHILRAFKKMNLFFEKCIILSANKFRKYFHYLYINRKECILALKDISILMESLSFFNFTHQFIDECIIEALNYLEDYIDDIDEETSINVSYALVLSNLFHVNTYFFSFIWRKIGKTTYWEKRKNQIFLLWLSHMIQFKWMDFDLPKFCVLESLKVFYLKRKENMYSFSKIISNISKILDELQIDHEVHVDIYCPYILDILIKKKRQVIMLTEDTTRNEVNRELGDFKIISNHLKLYGYNVKCVNTRYFDTLNDENKKEYIKNILMSF</sequence>